<evidence type="ECO:0000313" key="4">
    <source>
        <dbReference type="EMBL" id="MDF5690048.1"/>
    </source>
</evidence>
<accession>A0ABT6BIC1</accession>
<dbReference type="InterPro" id="IPR009057">
    <property type="entry name" value="Homeodomain-like_sf"/>
</dbReference>
<dbReference type="InterPro" id="IPR001647">
    <property type="entry name" value="HTH_TetR"/>
</dbReference>
<dbReference type="Gene3D" id="1.10.357.10">
    <property type="entry name" value="Tetracycline Repressor, domain 2"/>
    <property type="match status" value="1"/>
</dbReference>
<gene>
    <name evidence="4" type="ORF">PQG43_04170</name>
</gene>
<keyword evidence="5" id="KW-1185">Reference proteome</keyword>
<organism evidence="4 5">
    <name type="scientific">Aquirufa aurantiipilula</name>
    <dbReference type="NCBI Taxonomy" id="2696561"/>
    <lineage>
        <taxon>Bacteria</taxon>
        <taxon>Pseudomonadati</taxon>
        <taxon>Bacteroidota</taxon>
        <taxon>Cytophagia</taxon>
        <taxon>Cytophagales</taxon>
        <taxon>Flectobacillaceae</taxon>
        <taxon>Aquirufa</taxon>
    </lineage>
</organism>
<dbReference type="EMBL" id="JARJOW010000002">
    <property type="protein sequence ID" value="MDF5690048.1"/>
    <property type="molecule type" value="Genomic_DNA"/>
</dbReference>
<protein>
    <submittedName>
        <fullName evidence="4">TetR/AcrR family transcriptional regulator</fullName>
    </submittedName>
</protein>
<keyword evidence="1 2" id="KW-0238">DNA-binding</keyword>
<reference evidence="4 5" key="1">
    <citation type="submission" date="2023-03" db="EMBL/GenBank/DDBJ databases">
        <title>Genome sequencing of Aquirufa.</title>
        <authorList>
            <person name="Pitt A."/>
            <person name="Hahn M.W."/>
        </authorList>
    </citation>
    <scope>NUCLEOTIDE SEQUENCE [LARGE SCALE GENOMIC DNA]</scope>
    <source>
        <strain evidence="4 5">WAEICH-18A</strain>
    </source>
</reference>
<evidence type="ECO:0000313" key="5">
    <source>
        <dbReference type="Proteomes" id="UP001321344"/>
    </source>
</evidence>
<evidence type="ECO:0000256" key="1">
    <source>
        <dbReference type="ARBA" id="ARBA00023125"/>
    </source>
</evidence>
<dbReference type="SUPFAM" id="SSF46689">
    <property type="entry name" value="Homeodomain-like"/>
    <property type="match status" value="1"/>
</dbReference>
<proteinExistence type="predicted"/>
<dbReference type="Proteomes" id="UP001321344">
    <property type="component" value="Unassembled WGS sequence"/>
</dbReference>
<dbReference type="RefSeq" id="WP_223142089.1">
    <property type="nucleotide sequence ID" value="NZ_CBCSDE010000001.1"/>
</dbReference>
<dbReference type="PROSITE" id="PS50977">
    <property type="entry name" value="HTH_TETR_2"/>
    <property type="match status" value="1"/>
</dbReference>
<feature type="domain" description="HTH tetR-type" evidence="3">
    <location>
        <begin position="9"/>
        <end position="68"/>
    </location>
</feature>
<sequence length="223" mass="26514">MKIYQRKGERSRENIILLASEVLNTYGSSITIDEIARYTEISKSKITNHFSTKENLHIAITELYIRDMYDYFGSIVYSDQFSWKDYIGILSDIMEIQFKYRSAIMFIWTASFKDEAFMEVINHSFLLRKKSMIGLFEKLVKENYLMDKVFEEKNFKIFYHQHAILGVHWLNTYLLFDYKKSFQEVKSTYLAGTIEIYKPYLTAKGLAEFESLDLVEFLKSRQS</sequence>
<feature type="DNA-binding region" description="H-T-H motif" evidence="2">
    <location>
        <begin position="31"/>
        <end position="50"/>
    </location>
</feature>
<evidence type="ECO:0000259" key="3">
    <source>
        <dbReference type="PROSITE" id="PS50977"/>
    </source>
</evidence>
<name>A0ABT6BIC1_9BACT</name>
<evidence type="ECO:0000256" key="2">
    <source>
        <dbReference type="PROSITE-ProRule" id="PRU00335"/>
    </source>
</evidence>
<comment type="caution">
    <text evidence="4">The sequence shown here is derived from an EMBL/GenBank/DDBJ whole genome shotgun (WGS) entry which is preliminary data.</text>
</comment>